<gene>
    <name evidence="1" type="ORF">FO440_19805</name>
</gene>
<accession>A0A556MFN5</accession>
<reference evidence="1 2" key="1">
    <citation type="submission" date="2019-07" db="EMBL/GenBank/DDBJ databases">
        <authorList>
            <person name="Huq M.A."/>
        </authorList>
    </citation>
    <scope>NUCLEOTIDE SEQUENCE [LARGE SCALE GENOMIC DNA]</scope>
    <source>
        <strain evidence="1 2">MAH-19</strain>
    </source>
</reference>
<evidence type="ECO:0000313" key="2">
    <source>
        <dbReference type="Proteomes" id="UP000318733"/>
    </source>
</evidence>
<dbReference type="AlphaFoldDB" id="A0A556MFN5"/>
<evidence type="ECO:0000313" key="1">
    <source>
        <dbReference type="EMBL" id="TSJ38751.1"/>
    </source>
</evidence>
<keyword evidence="2" id="KW-1185">Reference proteome</keyword>
<dbReference type="Proteomes" id="UP000318733">
    <property type="component" value="Unassembled WGS sequence"/>
</dbReference>
<organism evidence="1 2">
    <name type="scientific">Mucilaginibacter corticis</name>
    <dbReference type="NCBI Taxonomy" id="2597670"/>
    <lineage>
        <taxon>Bacteria</taxon>
        <taxon>Pseudomonadati</taxon>
        <taxon>Bacteroidota</taxon>
        <taxon>Sphingobacteriia</taxon>
        <taxon>Sphingobacteriales</taxon>
        <taxon>Sphingobacteriaceae</taxon>
        <taxon>Mucilaginibacter</taxon>
    </lineage>
</organism>
<dbReference type="OrthoDB" id="980645at2"/>
<dbReference type="RefSeq" id="WP_144250032.1">
    <property type="nucleotide sequence ID" value="NZ_VLPK01000004.1"/>
</dbReference>
<dbReference type="EMBL" id="VLPK01000004">
    <property type="protein sequence ID" value="TSJ38751.1"/>
    <property type="molecule type" value="Genomic_DNA"/>
</dbReference>
<name>A0A556MFN5_9SPHI</name>
<protein>
    <submittedName>
        <fullName evidence="1">Uncharacterized protein</fullName>
    </submittedName>
</protein>
<sequence length="123" mass="14111">MLKRFTAILLLVTMVSANFSRYFVYAGFELNKKYIATNLCENRDKPWMHCNGHCYFMKKIKAAQDAEKNDSRQSQKNLFQEVFFASATTITFHTRLLRTVSTPYNSPLAVAFSGAVFRPPQLG</sequence>
<comment type="caution">
    <text evidence="1">The sequence shown here is derived from an EMBL/GenBank/DDBJ whole genome shotgun (WGS) entry which is preliminary data.</text>
</comment>
<proteinExistence type="predicted"/>